<sequence length="204" mass="23223">MKIIPSILLLLFVSCILSCEHNSEPKKNGASEEKIIANVQVAKDSLVLNGNEGNWYYKNQLFTGYAVKYHMNDSLQQKVGFYEGKKMGVAKVWFPNGILKIESHYNQNKLVGSYKAWWDNGVLASKANYVDGKIQGIEKKWYKTGELAKSRNLVDGKEIGLQQAWLKNGKLYVNYEAKNGRIFGMRRANSCYKLKDEEVVLSKN</sequence>
<accession>A0A5C8V4R4</accession>
<protein>
    <submittedName>
        <fullName evidence="1">Toxin-antitoxin system YwqK family antitoxin</fullName>
    </submittedName>
</protein>
<dbReference type="AlphaFoldDB" id="A0A5C8V4R4"/>
<organism evidence="1 2">
    <name type="scientific">Flagellimonas hymeniacidonis</name>
    <dbReference type="NCBI Taxonomy" id="2603628"/>
    <lineage>
        <taxon>Bacteria</taxon>
        <taxon>Pseudomonadati</taxon>
        <taxon>Bacteroidota</taxon>
        <taxon>Flavobacteriia</taxon>
        <taxon>Flavobacteriales</taxon>
        <taxon>Flavobacteriaceae</taxon>
        <taxon>Flagellimonas</taxon>
    </lineage>
</organism>
<keyword evidence="2" id="KW-1185">Reference proteome</keyword>
<dbReference type="Pfam" id="PF07661">
    <property type="entry name" value="MORN_2"/>
    <property type="match status" value="2"/>
</dbReference>
<comment type="caution">
    <text evidence="1">The sequence shown here is derived from an EMBL/GenBank/DDBJ whole genome shotgun (WGS) entry which is preliminary data.</text>
</comment>
<gene>
    <name evidence="1" type="ORF">FVB32_00895</name>
</gene>
<dbReference type="InterPro" id="IPR011652">
    <property type="entry name" value="MORN_2"/>
</dbReference>
<dbReference type="RefSeq" id="WP_147740708.1">
    <property type="nucleotide sequence ID" value="NZ_VRUR01000001.1"/>
</dbReference>
<name>A0A5C8V4R4_9FLAO</name>
<proteinExistence type="predicted"/>
<dbReference type="SUPFAM" id="SSF82185">
    <property type="entry name" value="Histone H3 K4-specific methyltransferase SET7/9 N-terminal domain"/>
    <property type="match status" value="1"/>
</dbReference>
<evidence type="ECO:0000313" key="2">
    <source>
        <dbReference type="Proteomes" id="UP000321456"/>
    </source>
</evidence>
<reference evidence="1 2" key="1">
    <citation type="submission" date="2019-08" db="EMBL/GenBank/DDBJ databases">
        <title>Professor.</title>
        <authorList>
            <person name="Park J.S."/>
        </authorList>
    </citation>
    <scope>NUCLEOTIDE SEQUENCE [LARGE SCALE GENOMIC DNA]</scope>
    <source>
        <strain evidence="1 2">176CP5-101</strain>
    </source>
</reference>
<dbReference type="EMBL" id="VRUR01000001">
    <property type="protein sequence ID" value="TXN36875.1"/>
    <property type="molecule type" value="Genomic_DNA"/>
</dbReference>
<dbReference type="Proteomes" id="UP000321456">
    <property type="component" value="Unassembled WGS sequence"/>
</dbReference>
<dbReference type="Gene3D" id="3.90.930.1">
    <property type="match status" value="1"/>
</dbReference>
<dbReference type="PROSITE" id="PS51257">
    <property type="entry name" value="PROKAR_LIPOPROTEIN"/>
    <property type="match status" value="1"/>
</dbReference>
<evidence type="ECO:0000313" key="1">
    <source>
        <dbReference type="EMBL" id="TXN36875.1"/>
    </source>
</evidence>